<proteinExistence type="predicted"/>
<dbReference type="GO" id="GO:0003677">
    <property type="term" value="F:DNA binding"/>
    <property type="evidence" value="ECO:0007669"/>
    <property type="project" value="InterPro"/>
</dbReference>
<dbReference type="InterPro" id="IPR050987">
    <property type="entry name" value="AtrR-like"/>
</dbReference>
<dbReference type="Pfam" id="PF04082">
    <property type="entry name" value="Fungal_trans"/>
    <property type="match status" value="1"/>
</dbReference>
<dbReference type="AlphaFoldDB" id="A0AAI8V7S2"/>
<dbReference type="GO" id="GO:0003700">
    <property type="term" value="F:DNA-binding transcription factor activity"/>
    <property type="evidence" value="ECO:0007669"/>
    <property type="project" value="InterPro"/>
</dbReference>
<feature type="domain" description="Xylanolytic transcriptional activator regulatory" evidence="2">
    <location>
        <begin position="302"/>
        <end position="373"/>
    </location>
</feature>
<dbReference type="SMART" id="SM00906">
    <property type="entry name" value="Fungal_trans"/>
    <property type="match status" value="1"/>
</dbReference>
<evidence type="ECO:0000259" key="2">
    <source>
        <dbReference type="SMART" id="SM00906"/>
    </source>
</evidence>
<evidence type="ECO:0000313" key="4">
    <source>
        <dbReference type="Proteomes" id="UP001295740"/>
    </source>
</evidence>
<keyword evidence="4" id="KW-1185">Reference proteome</keyword>
<dbReference type="EMBL" id="CAUWAG010000003">
    <property type="protein sequence ID" value="CAJ2499617.1"/>
    <property type="molecule type" value="Genomic_DNA"/>
</dbReference>
<protein>
    <submittedName>
        <fullName evidence="3">Uu.00g024700.m01.CDS01</fullName>
    </submittedName>
</protein>
<name>A0AAI8V7S2_9PEZI</name>
<dbReference type="GO" id="GO:0008270">
    <property type="term" value="F:zinc ion binding"/>
    <property type="evidence" value="ECO:0007669"/>
    <property type="project" value="InterPro"/>
</dbReference>
<keyword evidence="1" id="KW-0539">Nucleus</keyword>
<reference evidence="3" key="1">
    <citation type="submission" date="2023-10" db="EMBL/GenBank/DDBJ databases">
        <authorList>
            <person name="Hackl T."/>
        </authorList>
    </citation>
    <scope>NUCLEOTIDE SEQUENCE</scope>
</reference>
<dbReference type="PANTHER" id="PTHR46910">
    <property type="entry name" value="TRANSCRIPTION FACTOR PDR1"/>
    <property type="match status" value="1"/>
</dbReference>
<sequence length="667" mass="73619">MLAFAKLWTDQVACRTTRRAAEKRQRVLLSSKYDEAVLETGRQIGDIKEMLQTFMSTKDTAPRSPGISDHAQHTPRSMIDEQVPSLSSVHEGYNGDPSFQSHARRVENTLEATFSISQLIHVQPPGATLQVPPQETNEPLRNVGTANISASGRTASPGFAAQSFELEPADMPLPPLDIVLKLLRLAKIEKQRFFVDIPTFQEDEFVDMCRAVYFATEPVSLWTWIDVNIGLYYLFLGVNEACCIRMDTTTEAMCSHGKVLKTNAEAAMQSLRLCSEPSVESCRALSLLKGVFYIKEGHNTIAWRLISAAARACLDLGFHRLLSHRNSQEDAQKRRVFWHIYSWEKGLAMTCGRTPVIHHYDVSTVYPAAPEGFRKDPINSVLSKLYKAFLDFAVVTGEIQRKLFSASTQHASQQEVEKHVGELAARLLGLHETVASAKSDDPTWDEMYQAIAILLDIEIYSLLTSVYRMLPPTSMSPHPLQCSDECVDTARVALTKLVNAGEKMLESCPAGWGNMLNLILSMAPFVSYLVLAGNAIATSSGTDLPLLSSAVSVLAPSAASSHMIRKMHDACERFGRIVPLIVSSVSGGSSSQNGLQTQAPHGGFPLDQMTVGPDTSNDMPMNSLDYGFPMAQEDWDNVMMGFESELGNYDPRALTDIMEPYIANAGW</sequence>
<organism evidence="3 4">
    <name type="scientific">Anthostomella pinea</name>
    <dbReference type="NCBI Taxonomy" id="933095"/>
    <lineage>
        <taxon>Eukaryota</taxon>
        <taxon>Fungi</taxon>
        <taxon>Dikarya</taxon>
        <taxon>Ascomycota</taxon>
        <taxon>Pezizomycotina</taxon>
        <taxon>Sordariomycetes</taxon>
        <taxon>Xylariomycetidae</taxon>
        <taxon>Xylariales</taxon>
        <taxon>Xylariaceae</taxon>
        <taxon>Anthostomella</taxon>
    </lineage>
</organism>
<dbReference type="InterPro" id="IPR007219">
    <property type="entry name" value="XnlR_reg_dom"/>
</dbReference>
<gene>
    <name evidence="3" type="ORF">KHLLAP_LOCUS85</name>
</gene>
<accession>A0AAI8V7S2</accession>
<dbReference type="PANTHER" id="PTHR46910:SF5">
    <property type="entry name" value="ZN(II)2CYS6 TRANSCRIPTION FACTOR (EUROFUNG)"/>
    <property type="match status" value="1"/>
</dbReference>
<evidence type="ECO:0000256" key="1">
    <source>
        <dbReference type="ARBA" id="ARBA00023242"/>
    </source>
</evidence>
<comment type="caution">
    <text evidence="3">The sequence shown here is derived from an EMBL/GenBank/DDBJ whole genome shotgun (WGS) entry which is preliminary data.</text>
</comment>
<dbReference type="CDD" id="cd12148">
    <property type="entry name" value="fungal_TF_MHR"/>
    <property type="match status" value="1"/>
</dbReference>
<dbReference type="Proteomes" id="UP001295740">
    <property type="component" value="Unassembled WGS sequence"/>
</dbReference>
<dbReference type="GO" id="GO:0006351">
    <property type="term" value="P:DNA-templated transcription"/>
    <property type="evidence" value="ECO:0007669"/>
    <property type="project" value="InterPro"/>
</dbReference>
<evidence type="ECO:0000313" key="3">
    <source>
        <dbReference type="EMBL" id="CAJ2499617.1"/>
    </source>
</evidence>